<protein>
    <submittedName>
        <fullName evidence="7">Uncharacterized protein</fullName>
    </submittedName>
</protein>
<keyword evidence="8" id="KW-1185">Reference proteome</keyword>
<dbReference type="Gene3D" id="6.10.110.10">
    <property type="match status" value="1"/>
</dbReference>
<evidence type="ECO:0000256" key="4">
    <source>
        <dbReference type="ARBA" id="ARBA00022989"/>
    </source>
</evidence>
<dbReference type="EMBL" id="WIUZ02000011">
    <property type="protein sequence ID" value="KAF9783012.1"/>
    <property type="molecule type" value="Genomic_DNA"/>
</dbReference>
<gene>
    <name evidence="7" type="ORF">BJ322DRAFT_1073986</name>
</gene>
<keyword evidence="5" id="KW-0472">Membrane</keyword>
<comment type="subcellular location">
    <subcellularLocation>
        <location evidence="1">Membrane</location>
        <topology evidence="1">Multi-pass membrane protein</topology>
    </subcellularLocation>
</comment>
<keyword evidence="6" id="KW-0732">Signal</keyword>
<accession>A0A9P6HCV4</accession>
<evidence type="ECO:0000256" key="1">
    <source>
        <dbReference type="ARBA" id="ARBA00004141"/>
    </source>
</evidence>
<keyword evidence="4" id="KW-1133">Transmembrane helix</keyword>
<name>A0A9P6HCV4_9AGAM</name>
<comment type="caution">
    <text evidence="7">The sequence shown here is derived from an EMBL/GenBank/DDBJ whole genome shotgun (WGS) entry which is preliminary data.</text>
</comment>
<evidence type="ECO:0000256" key="6">
    <source>
        <dbReference type="SAM" id="SignalP"/>
    </source>
</evidence>
<comment type="similarity">
    <text evidence="2">Belongs to the IFI6/IFI27 family.</text>
</comment>
<sequence length="308" mass="33425">MHVAGITLRTATAALFLLCTLVPQCTAAPHVQSAQDVVYFKEDVEKAPLWSHPSLHFSDDDITDASVTFSKREELTERAIELPSWGSIVEAANEVVKAAGDGLSTIANELNVTGKIEELESTVQKILAASADIRGHMAELTQKGLTLENISDELKGILNDTLIYLEKTFPPPDQAPSHEERLEMVTTILDKVEQGFLDLAHGYGMSEDGLKKVREAFDLLKPHVENLVVIAGDLIEQHPRISSALVVLAAALIPESWILDVIGFGSLGPVKGSPAAWVQRLFWGAKVSKGSLFAILQKAGMKGKFIRA</sequence>
<proteinExistence type="inferred from homology"/>
<evidence type="ECO:0000256" key="2">
    <source>
        <dbReference type="ARBA" id="ARBA00007262"/>
    </source>
</evidence>
<feature type="signal peptide" evidence="6">
    <location>
        <begin position="1"/>
        <end position="27"/>
    </location>
</feature>
<evidence type="ECO:0000256" key="5">
    <source>
        <dbReference type="ARBA" id="ARBA00023136"/>
    </source>
</evidence>
<dbReference type="InterPro" id="IPR009311">
    <property type="entry name" value="IFI6/IFI27-like"/>
</dbReference>
<reference evidence="7" key="2">
    <citation type="submission" date="2020-11" db="EMBL/GenBank/DDBJ databases">
        <authorList>
            <consortium name="DOE Joint Genome Institute"/>
            <person name="Kuo A."/>
            <person name="Miyauchi S."/>
            <person name="Kiss E."/>
            <person name="Drula E."/>
            <person name="Kohler A."/>
            <person name="Sanchez-Garcia M."/>
            <person name="Andreopoulos B."/>
            <person name="Barry K.W."/>
            <person name="Bonito G."/>
            <person name="Buee M."/>
            <person name="Carver A."/>
            <person name="Chen C."/>
            <person name="Cichocki N."/>
            <person name="Clum A."/>
            <person name="Culley D."/>
            <person name="Crous P.W."/>
            <person name="Fauchery L."/>
            <person name="Girlanda M."/>
            <person name="Hayes R."/>
            <person name="Keri Z."/>
            <person name="Labutti K."/>
            <person name="Lipzen A."/>
            <person name="Lombard V."/>
            <person name="Magnuson J."/>
            <person name="Maillard F."/>
            <person name="Morin E."/>
            <person name="Murat C."/>
            <person name="Nolan M."/>
            <person name="Ohm R."/>
            <person name="Pangilinan J."/>
            <person name="Pereira M."/>
            <person name="Perotto S."/>
            <person name="Peter M."/>
            <person name="Riley R."/>
            <person name="Sitrit Y."/>
            <person name="Stielow B."/>
            <person name="Szollosi G."/>
            <person name="Zifcakova L."/>
            <person name="Stursova M."/>
            <person name="Spatafora J.W."/>
            <person name="Tedersoo L."/>
            <person name="Vaario L.-M."/>
            <person name="Yamada A."/>
            <person name="Yan M."/>
            <person name="Wang P."/>
            <person name="Xu J."/>
            <person name="Bruns T."/>
            <person name="Baldrian P."/>
            <person name="Vilgalys R."/>
            <person name="Henrissat B."/>
            <person name="Grigoriev I.V."/>
            <person name="Hibbett D."/>
            <person name="Nagy L.G."/>
            <person name="Martin F.M."/>
        </authorList>
    </citation>
    <scope>NUCLEOTIDE SEQUENCE</scope>
    <source>
        <strain evidence="7">UH-Tt-Lm1</strain>
    </source>
</reference>
<evidence type="ECO:0000313" key="7">
    <source>
        <dbReference type="EMBL" id="KAF9783012.1"/>
    </source>
</evidence>
<dbReference type="Proteomes" id="UP000736335">
    <property type="component" value="Unassembled WGS sequence"/>
</dbReference>
<dbReference type="OrthoDB" id="440424at2759"/>
<dbReference type="AlphaFoldDB" id="A0A9P6HCV4"/>
<evidence type="ECO:0000313" key="8">
    <source>
        <dbReference type="Proteomes" id="UP000736335"/>
    </source>
</evidence>
<keyword evidence="3" id="KW-0812">Transmembrane</keyword>
<dbReference type="GO" id="GO:0016020">
    <property type="term" value="C:membrane"/>
    <property type="evidence" value="ECO:0007669"/>
    <property type="project" value="UniProtKB-SubCell"/>
</dbReference>
<organism evidence="7 8">
    <name type="scientific">Thelephora terrestris</name>
    <dbReference type="NCBI Taxonomy" id="56493"/>
    <lineage>
        <taxon>Eukaryota</taxon>
        <taxon>Fungi</taxon>
        <taxon>Dikarya</taxon>
        <taxon>Basidiomycota</taxon>
        <taxon>Agaricomycotina</taxon>
        <taxon>Agaricomycetes</taxon>
        <taxon>Thelephorales</taxon>
        <taxon>Thelephoraceae</taxon>
        <taxon>Thelephora</taxon>
    </lineage>
</organism>
<feature type="chain" id="PRO_5040498768" evidence="6">
    <location>
        <begin position="28"/>
        <end position="308"/>
    </location>
</feature>
<dbReference type="InterPro" id="IPR038213">
    <property type="entry name" value="IFI6/IFI27-like_sf"/>
</dbReference>
<reference evidence="7" key="1">
    <citation type="journal article" date="2020" name="Nat. Commun.">
        <title>Large-scale genome sequencing of mycorrhizal fungi provides insights into the early evolution of symbiotic traits.</title>
        <authorList>
            <person name="Miyauchi S."/>
            <person name="Kiss E."/>
            <person name="Kuo A."/>
            <person name="Drula E."/>
            <person name="Kohler A."/>
            <person name="Sanchez-Garcia M."/>
            <person name="Morin E."/>
            <person name="Andreopoulos B."/>
            <person name="Barry K.W."/>
            <person name="Bonito G."/>
            <person name="Buee M."/>
            <person name="Carver A."/>
            <person name="Chen C."/>
            <person name="Cichocki N."/>
            <person name="Clum A."/>
            <person name="Culley D."/>
            <person name="Crous P.W."/>
            <person name="Fauchery L."/>
            <person name="Girlanda M."/>
            <person name="Hayes R.D."/>
            <person name="Keri Z."/>
            <person name="LaButti K."/>
            <person name="Lipzen A."/>
            <person name="Lombard V."/>
            <person name="Magnuson J."/>
            <person name="Maillard F."/>
            <person name="Murat C."/>
            <person name="Nolan M."/>
            <person name="Ohm R.A."/>
            <person name="Pangilinan J."/>
            <person name="Pereira M.F."/>
            <person name="Perotto S."/>
            <person name="Peter M."/>
            <person name="Pfister S."/>
            <person name="Riley R."/>
            <person name="Sitrit Y."/>
            <person name="Stielow J.B."/>
            <person name="Szollosi G."/>
            <person name="Zifcakova L."/>
            <person name="Stursova M."/>
            <person name="Spatafora J.W."/>
            <person name="Tedersoo L."/>
            <person name="Vaario L.M."/>
            <person name="Yamada A."/>
            <person name="Yan M."/>
            <person name="Wang P."/>
            <person name="Xu J."/>
            <person name="Bruns T."/>
            <person name="Baldrian P."/>
            <person name="Vilgalys R."/>
            <person name="Dunand C."/>
            <person name="Henrissat B."/>
            <person name="Grigoriev I.V."/>
            <person name="Hibbett D."/>
            <person name="Nagy L.G."/>
            <person name="Martin F.M."/>
        </authorList>
    </citation>
    <scope>NUCLEOTIDE SEQUENCE</scope>
    <source>
        <strain evidence="7">UH-Tt-Lm1</strain>
    </source>
</reference>
<dbReference type="Pfam" id="PF06140">
    <property type="entry name" value="Ifi-6-16"/>
    <property type="match status" value="1"/>
</dbReference>
<evidence type="ECO:0000256" key="3">
    <source>
        <dbReference type="ARBA" id="ARBA00022692"/>
    </source>
</evidence>